<keyword evidence="3" id="KW-1185">Reference proteome</keyword>
<dbReference type="Proteomes" id="UP001201812">
    <property type="component" value="Unassembled WGS sequence"/>
</dbReference>
<evidence type="ECO:0000313" key="3">
    <source>
        <dbReference type="Proteomes" id="UP001201812"/>
    </source>
</evidence>
<sequence>MSAWINGWLCKQYTCTKVSPTTTLSPIPLPIPIDVRPESKSVIFAWNEIVPIVAVGLLVCILVFLILNWCHKNRSSRSERVHHPGYGIPITLVEKGVANFAVQTQA</sequence>
<dbReference type="AlphaFoldDB" id="A0AAD4MPL1"/>
<accession>A0AAD4MPL1</accession>
<proteinExistence type="predicted"/>
<reference evidence="2" key="1">
    <citation type="submission" date="2022-01" db="EMBL/GenBank/DDBJ databases">
        <title>Genome Sequence Resource for Two Populations of Ditylenchus destructor, the Migratory Endoparasitic Phytonematode.</title>
        <authorList>
            <person name="Zhang H."/>
            <person name="Lin R."/>
            <person name="Xie B."/>
        </authorList>
    </citation>
    <scope>NUCLEOTIDE SEQUENCE</scope>
    <source>
        <strain evidence="2">BazhouSP</strain>
    </source>
</reference>
<feature type="transmembrane region" description="Helical" evidence="1">
    <location>
        <begin position="49"/>
        <end position="70"/>
    </location>
</feature>
<name>A0AAD4MPL1_9BILA</name>
<organism evidence="2 3">
    <name type="scientific">Ditylenchus destructor</name>
    <dbReference type="NCBI Taxonomy" id="166010"/>
    <lineage>
        <taxon>Eukaryota</taxon>
        <taxon>Metazoa</taxon>
        <taxon>Ecdysozoa</taxon>
        <taxon>Nematoda</taxon>
        <taxon>Chromadorea</taxon>
        <taxon>Rhabditida</taxon>
        <taxon>Tylenchina</taxon>
        <taxon>Tylenchomorpha</taxon>
        <taxon>Sphaerularioidea</taxon>
        <taxon>Anguinidae</taxon>
        <taxon>Anguininae</taxon>
        <taxon>Ditylenchus</taxon>
    </lineage>
</organism>
<dbReference type="EMBL" id="JAKKPZ010000111">
    <property type="protein sequence ID" value="KAI1701784.1"/>
    <property type="molecule type" value="Genomic_DNA"/>
</dbReference>
<keyword evidence="1" id="KW-0472">Membrane</keyword>
<evidence type="ECO:0000313" key="2">
    <source>
        <dbReference type="EMBL" id="KAI1701784.1"/>
    </source>
</evidence>
<gene>
    <name evidence="2" type="ORF">DdX_15881</name>
</gene>
<comment type="caution">
    <text evidence="2">The sequence shown here is derived from an EMBL/GenBank/DDBJ whole genome shotgun (WGS) entry which is preliminary data.</text>
</comment>
<protein>
    <submittedName>
        <fullName evidence="2">Uncharacterized protein</fullName>
    </submittedName>
</protein>
<keyword evidence="1" id="KW-0812">Transmembrane</keyword>
<evidence type="ECO:0000256" key="1">
    <source>
        <dbReference type="SAM" id="Phobius"/>
    </source>
</evidence>
<keyword evidence="1" id="KW-1133">Transmembrane helix</keyword>